<dbReference type="AlphaFoldDB" id="A0A803MFZ9"/>
<dbReference type="Proteomes" id="UP000596660">
    <property type="component" value="Unplaced"/>
</dbReference>
<reference evidence="2" key="2">
    <citation type="submission" date="2021-03" db="UniProtKB">
        <authorList>
            <consortium name="EnsemblPlants"/>
        </authorList>
    </citation>
    <scope>IDENTIFICATION</scope>
</reference>
<evidence type="ECO:0000313" key="3">
    <source>
        <dbReference type="Proteomes" id="UP000596660"/>
    </source>
</evidence>
<dbReference type="Gramene" id="AUR62028743-RA">
    <property type="protein sequence ID" value="AUR62028743-RA:cds"/>
    <property type="gene ID" value="AUR62028743"/>
</dbReference>
<proteinExistence type="predicted"/>
<protein>
    <recommendedName>
        <fullName evidence="1">Poor homologous synapsis 1 PH domain-containing protein</fullName>
    </recommendedName>
</protein>
<reference evidence="2" key="1">
    <citation type="journal article" date="2017" name="Nature">
        <title>The genome of Chenopodium quinoa.</title>
        <authorList>
            <person name="Jarvis D.E."/>
            <person name="Ho Y.S."/>
            <person name="Lightfoot D.J."/>
            <person name="Schmoeckel S.M."/>
            <person name="Li B."/>
            <person name="Borm T.J.A."/>
            <person name="Ohyanagi H."/>
            <person name="Mineta K."/>
            <person name="Michell C.T."/>
            <person name="Saber N."/>
            <person name="Kharbatia N.M."/>
            <person name="Rupper R.R."/>
            <person name="Sharp A.R."/>
            <person name="Dally N."/>
            <person name="Boughton B.A."/>
            <person name="Woo Y.H."/>
            <person name="Gao G."/>
            <person name="Schijlen E.G.W.M."/>
            <person name="Guo X."/>
            <person name="Momin A.A."/>
            <person name="Negrao S."/>
            <person name="Al-Babili S."/>
            <person name="Gehring C."/>
            <person name="Roessner U."/>
            <person name="Jung C."/>
            <person name="Murphy K."/>
            <person name="Arold S.T."/>
            <person name="Gojobori T."/>
            <person name="van der Linden C.G."/>
            <person name="van Loo E.N."/>
            <person name="Jellen E.N."/>
            <person name="Maughan P.J."/>
            <person name="Tester M."/>
        </authorList>
    </citation>
    <scope>NUCLEOTIDE SEQUENCE [LARGE SCALE GENOMIC DNA]</scope>
    <source>
        <strain evidence="2">cv. PI 614886</strain>
    </source>
</reference>
<evidence type="ECO:0000313" key="2">
    <source>
        <dbReference type="EnsemblPlants" id="AUR62028743-RA:cds"/>
    </source>
</evidence>
<evidence type="ECO:0000259" key="1">
    <source>
        <dbReference type="Pfam" id="PF25349"/>
    </source>
</evidence>
<dbReference type="InterPro" id="IPR057619">
    <property type="entry name" value="PH_PHS1"/>
</dbReference>
<feature type="domain" description="Poor homologous synapsis 1 PH" evidence="1">
    <location>
        <begin position="2"/>
        <end position="30"/>
    </location>
</feature>
<keyword evidence="3" id="KW-1185">Reference proteome</keyword>
<name>A0A803MFZ9_CHEQI</name>
<sequence>MGQVQKFALRFSSSEESQEFMESLKSLKEGRNCSSLPLSVLNEGVNEEHTPLRLPSINQEHDPYSCSEGVDEEHRPLLLPSINQEHNPYSCSEEAAQDLAVGVTDVALPQSFPALLADCSTETNLGIPQVSAEVDLNRFFKEVSFRSLTVSIIQLLDASPSCTLQVKVLELLRGLLMYMLDMMDGVIIELGGNLAI</sequence>
<dbReference type="EnsemblPlants" id="AUR62028743-RA">
    <property type="protein sequence ID" value="AUR62028743-RA:cds"/>
    <property type="gene ID" value="AUR62028743"/>
</dbReference>
<dbReference type="Pfam" id="PF25349">
    <property type="entry name" value="PH_PHS1"/>
    <property type="match status" value="1"/>
</dbReference>
<accession>A0A803MFZ9</accession>
<organism evidence="2 3">
    <name type="scientific">Chenopodium quinoa</name>
    <name type="common">Quinoa</name>
    <dbReference type="NCBI Taxonomy" id="63459"/>
    <lineage>
        <taxon>Eukaryota</taxon>
        <taxon>Viridiplantae</taxon>
        <taxon>Streptophyta</taxon>
        <taxon>Embryophyta</taxon>
        <taxon>Tracheophyta</taxon>
        <taxon>Spermatophyta</taxon>
        <taxon>Magnoliopsida</taxon>
        <taxon>eudicotyledons</taxon>
        <taxon>Gunneridae</taxon>
        <taxon>Pentapetalae</taxon>
        <taxon>Caryophyllales</taxon>
        <taxon>Chenopodiaceae</taxon>
        <taxon>Chenopodioideae</taxon>
        <taxon>Atripliceae</taxon>
        <taxon>Chenopodium</taxon>
    </lineage>
</organism>